<comment type="caution">
    <text evidence="1">The sequence shown here is derived from an EMBL/GenBank/DDBJ whole genome shotgun (WGS) entry which is preliminary data.</text>
</comment>
<evidence type="ECO:0000313" key="1">
    <source>
        <dbReference type="EMBL" id="TWH15994.1"/>
    </source>
</evidence>
<sequence length="62" mass="6676">MSKSYGVLASEAEDAFHEAQRVFRGVDGKSTEEQRALAVIALATATQALVVAQQAEAADRRR</sequence>
<name>A0A660C3Q5_9PSEU</name>
<dbReference type="EMBL" id="VLJV01000002">
    <property type="protein sequence ID" value="TWH15994.1"/>
    <property type="molecule type" value="Genomic_DNA"/>
</dbReference>
<dbReference type="AlphaFoldDB" id="A0A660C3Q5"/>
<organism evidence="1 2">
    <name type="scientific">Prauserella rugosa</name>
    <dbReference type="NCBI Taxonomy" id="43354"/>
    <lineage>
        <taxon>Bacteria</taxon>
        <taxon>Bacillati</taxon>
        <taxon>Actinomycetota</taxon>
        <taxon>Actinomycetes</taxon>
        <taxon>Pseudonocardiales</taxon>
        <taxon>Pseudonocardiaceae</taxon>
        <taxon>Prauserella</taxon>
    </lineage>
</organism>
<keyword evidence="2" id="KW-1185">Reference proteome</keyword>
<gene>
    <name evidence="1" type="ORF">JD82_04982</name>
</gene>
<protein>
    <submittedName>
        <fullName evidence="1">Uncharacterized protein</fullName>
    </submittedName>
</protein>
<dbReference type="Proteomes" id="UP000317303">
    <property type="component" value="Unassembled WGS sequence"/>
</dbReference>
<dbReference type="RefSeq" id="WP_030534166.1">
    <property type="nucleotide sequence ID" value="NZ_JOIJ01000025.1"/>
</dbReference>
<evidence type="ECO:0000313" key="2">
    <source>
        <dbReference type="Proteomes" id="UP000317303"/>
    </source>
</evidence>
<accession>A0A660C3Q5</accession>
<reference evidence="1 2" key="1">
    <citation type="submission" date="2019-07" db="EMBL/GenBank/DDBJ databases">
        <title>R&amp;d 2014.</title>
        <authorList>
            <person name="Klenk H.-P."/>
        </authorList>
    </citation>
    <scope>NUCLEOTIDE SEQUENCE [LARGE SCALE GENOMIC DNA]</scope>
    <source>
        <strain evidence="1 2">DSM 43194</strain>
    </source>
</reference>
<proteinExistence type="predicted"/>